<keyword evidence="12" id="KW-0496">Mitochondrion</keyword>
<evidence type="ECO:0000256" key="7">
    <source>
        <dbReference type="ARBA" id="ARBA00023027"/>
    </source>
</evidence>
<keyword evidence="6 11" id="KW-1133">Transmembrane helix</keyword>
<keyword evidence="5" id="KW-1278">Translocase</keyword>
<evidence type="ECO:0000256" key="1">
    <source>
        <dbReference type="ARBA" id="ARBA00004141"/>
    </source>
</evidence>
<dbReference type="InterPro" id="IPR039428">
    <property type="entry name" value="NUOK/Mnh_C1-like"/>
</dbReference>
<dbReference type="Pfam" id="PF00420">
    <property type="entry name" value="Oxidored_q2"/>
    <property type="match status" value="1"/>
</dbReference>
<dbReference type="AlphaFoldDB" id="A0A342DGV7"/>
<evidence type="ECO:0000313" key="12">
    <source>
        <dbReference type="EMBL" id="AKP94529.1"/>
    </source>
</evidence>
<comment type="similarity">
    <text evidence="2">Belongs to the complex I subunit 4L family.</text>
</comment>
<reference evidence="12" key="1">
    <citation type="journal article" date="2017" name="Proc. R. Soc. B">
        <title>Mitochondrial phylogenomics of Hemiptera reveals adaptive innovations driving the diversification of true bugs.</title>
        <authorList>
            <person name="Li H."/>
            <person name="Leavengood J.M.Jr."/>
            <person name="Chapman E.G."/>
            <person name="Burkhardt D."/>
            <person name="Song F."/>
            <person name="Jiang P."/>
            <person name="Liu J."/>
            <person name="Zhou X."/>
            <person name="Cai W."/>
        </authorList>
    </citation>
    <scope>NUCLEOTIDE SEQUENCE</scope>
</reference>
<organism evidence="12">
    <name type="scientific">Macracanthopsis nodipes</name>
    <dbReference type="NCBI Taxonomy" id="1524518"/>
    <lineage>
        <taxon>Eukaryota</taxon>
        <taxon>Metazoa</taxon>
        <taxon>Ecdysozoa</taxon>
        <taxon>Arthropoda</taxon>
        <taxon>Hexapoda</taxon>
        <taxon>Insecta</taxon>
        <taxon>Pterygota</taxon>
        <taxon>Neoptera</taxon>
        <taxon>Paraneoptera</taxon>
        <taxon>Hemiptera</taxon>
        <taxon>Heteroptera</taxon>
        <taxon>Panheteroptera</taxon>
        <taxon>Cimicomorpha</taxon>
        <taxon>Reduviidae</taxon>
        <taxon>Harpactorinae</taxon>
        <taxon>Harpactorini</taxon>
        <taxon>Macracanthopsis</taxon>
    </lineage>
</organism>
<feature type="transmembrane region" description="Helical" evidence="11">
    <location>
        <begin position="28"/>
        <end position="48"/>
    </location>
</feature>
<evidence type="ECO:0000256" key="2">
    <source>
        <dbReference type="ARBA" id="ARBA00010519"/>
    </source>
</evidence>
<geneLocation type="mitochondrion" evidence="12"/>
<keyword evidence="4 11" id="KW-0812">Transmembrane</keyword>
<evidence type="ECO:0000256" key="9">
    <source>
        <dbReference type="ARBA" id="ARBA00031586"/>
    </source>
</evidence>
<dbReference type="GO" id="GO:0008137">
    <property type="term" value="F:NADH dehydrogenase (ubiquinone) activity"/>
    <property type="evidence" value="ECO:0007669"/>
    <property type="project" value="UniProtKB-EC"/>
</dbReference>
<gene>
    <name evidence="12" type="primary">ND4L</name>
</gene>
<feature type="transmembrane region" description="Helical" evidence="11">
    <location>
        <begin position="55"/>
        <end position="80"/>
    </location>
</feature>
<evidence type="ECO:0000256" key="5">
    <source>
        <dbReference type="ARBA" id="ARBA00022967"/>
    </source>
</evidence>
<dbReference type="Gene3D" id="1.10.287.3510">
    <property type="match status" value="1"/>
</dbReference>
<sequence>MIMLSALFMFLSGMFVFCSLRKHLLLTLLSLEFLSLSLYFFLFLYLCFYGVSYYLILIFLTFVVCEGSLGLGILVCMIRGSGNDMISSLSILGW</sequence>
<comment type="catalytic activity">
    <reaction evidence="10">
        <text>a ubiquinone + NADH + 5 H(+)(in) = a ubiquinol + NAD(+) + 4 H(+)(out)</text>
        <dbReference type="Rhea" id="RHEA:29091"/>
        <dbReference type="Rhea" id="RHEA-COMP:9565"/>
        <dbReference type="Rhea" id="RHEA-COMP:9566"/>
        <dbReference type="ChEBI" id="CHEBI:15378"/>
        <dbReference type="ChEBI" id="CHEBI:16389"/>
        <dbReference type="ChEBI" id="CHEBI:17976"/>
        <dbReference type="ChEBI" id="CHEBI:57540"/>
        <dbReference type="ChEBI" id="CHEBI:57945"/>
        <dbReference type="EC" id="7.1.1.2"/>
    </reaction>
</comment>
<protein>
    <recommendedName>
        <fullName evidence="3">NADH-ubiquinone oxidoreductase chain 4L</fullName>
    </recommendedName>
    <alternativeName>
        <fullName evidence="9">NADH dehydrogenase subunit 4L</fullName>
    </alternativeName>
</protein>
<dbReference type="EMBL" id="KP795058">
    <property type="protein sequence ID" value="AKP94529.1"/>
    <property type="molecule type" value="Genomic_DNA"/>
</dbReference>
<evidence type="ECO:0000256" key="10">
    <source>
        <dbReference type="ARBA" id="ARBA00049551"/>
    </source>
</evidence>
<keyword evidence="7" id="KW-0520">NAD</keyword>
<proteinExistence type="inferred from homology"/>
<evidence type="ECO:0000256" key="3">
    <source>
        <dbReference type="ARBA" id="ARBA00016612"/>
    </source>
</evidence>
<evidence type="ECO:0000256" key="8">
    <source>
        <dbReference type="ARBA" id="ARBA00023136"/>
    </source>
</evidence>
<accession>A0A342DGV7</accession>
<comment type="subcellular location">
    <subcellularLocation>
        <location evidence="1">Membrane</location>
        <topology evidence="1">Multi-pass membrane protein</topology>
    </subcellularLocation>
</comment>
<name>A0A342DGV7_9HEMI</name>
<evidence type="ECO:0000256" key="6">
    <source>
        <dbReference type="ARBA" id="ARBA00022989"/>
    </source>
</evidence>
<dbReference type="GO" id="GO:0016020">
    <property type="term" value="C:membrane"/>
    <property type="evidence" value="ECO:0007669"/>
    <property type="project" value="UniProtKB-SubCell"/>
</dbReference>
<keyword evidence="8 11" id="KW-0472">Membrane</keyword>
<evidence type="ECO:0000256" key="4">
    <source>
        <dbReference type="ARBA" id="ARBA00022692"/>
    </source>
</evidence>
<evidence type="ECO:0000256" key="11">
    <source>
        <dbReference type="SAM" id="Phobius"/>
    </source>
</evidence>